<feature type="region of interest" description="Disordered" evidence="1">
    <location>
        <begin position="261"/>
        <end position="321"/>
    </location>
</feature>
<feature type="compositionally biased region" description="Polar residues" evidence="1">
    <location>
        <begin position="77"/>
        <end position="94"/>
    </location>
</feature>
<feature type="region of interest" description="Disordered" evidence="1">
    <location>
        <begin position="1"/>
        <end position="38"/>
    </location>
</feature>
<dbReference type="InterPro" id="IPR011993">
    <property type="entry name" value="PH-like_dom_sf"/>
</dbReference>
<dbReference type="Gene3D" id="2.30.29.30">
    <property type="entry name" value="Pleckstrin-homology domain (PH domain)/Phosphotyrosine-binding domain (PTB)"/>
    <property type="match status" value="1"/>
</dbReference>
<dbReference type="PROSITE" id="PS50105">
    <property type="entry name" value="SAM_DOMAIN"/>
    <property type="match status" value="1"/>
</dbReference>
<keyword evidence="5" id="KW-1185">Reference proteome</keyword>
<dbReference type="CDD" id="cd09535">
    <property type="entry name" value="SAM_BOI-like_fungal"/>
    <property type="match status" value="1"/>
</dbReference>
<feature type="region of interest" description="Disordered" evidence="1">
    <location>
        <begin position="600"/>
        <end position="655"/>
    </location>
</feature>
<dbReference type="RefSeq" id="XP_035322106.1">
    <property type="nucleotide sequence ID" value="XM_035468125.1"/>
</dbReference>
<reference evidence="4" key="1">
    <citation type="submission" date="2020-03" db="EMBL/GenBank/DDBJ databases">
        <title>Site-based positive gene gene selection in Geosmithia morbida across the United States reveals a broad range of putative effectors and factors for local host and environmental adapation.</title>
        <authorList>
            <person name="Onufrak A."/>
            <person name="Murdoch R.W."/>
            <person name="Gazis R."/>
            <person name="Huff M."/>
            <person name="Staton M."/>
            <person name="Klingeman W."/>
            <person name="Hadziabdic D."/>
        </authorList>
    </citation>
    <scope>NUCLEOTIDE SEQUENCE</scope>
    <source>
        <strain evidence="4">1262</strain>
    </source>
</reference>
<feature type="region of interest" description="Disordered" evidence="1">
    <location>
        <begin position="63"/>
        <end position="135"/>
    </location>
</feature>
<gene>
    <name evidence="4" type="ORF">GMORB2_6155</name>
</gene>
<dbReference type="InterPro" id="IPR001660">
    <property type="entry name" value="SAM"/>
</dbReference>
<evidence type="ECO:0000259" key="2">
    <source>
        <dbReference type="PROSITE" id="PS50003"/>
    </source>
</evidence>
<dbReference type="InterPro" id="IPR001849">
    <property type="entry name" value="PH_domain"/>
</dbReference>
<feature type="compositionally biased region" description="Basic residues" evidence="1">
    <location>
        <begin position="295"/>
        <end position="304"/>
    </location>
</feature>
<name>A0A9P5D6F5_9HYPO</name>
<feature type="region of interest" description="Disordered" evidence="1">
    <location>
        <begin position="786"/>
        <end position="834"/>
    </location>
</feature>
<feature type="region of interest" description="Disordered" evidence="1">
    <location>
        <begin position="503"/>
        <end position="558"/>
    </location>
</feature>
<dbReference type="SUPFAM" id="SSF47769">
    <property type="entry name" value="SAM/Pointed domain"/>
    <property type="match status" value="1"/>
</dbReference>
<dbReference type="SUPFAM" id="SSF50729">
    <property type="entry name" value="PH domain-like"/>
    <property type="match status" value="1"/>
</dbReference>
<feature type="domain" description="PH" evidence="2">
    <location>
        <begin position="691"/>
        <end position="854"/>
    </location>
</feature>
<feature type="compositionally biased region" description="Acidic residues" evidence="1">
    <location>
        <begin position="63"/>
        <end position="74"/>
    </location>
</feature>
<dbReference type="Pfam" id="PF07647">
    <property type="entry name" value="SAM_2"/>
    <property type="match status" value="1"/>
</dbReference>
<dbReference type="SMART" id="SM00233">
    <property type="entry name" value="PH"/>
    <property type="match status" value="1"/>
</dbReference>
<feature type="compositionally biased region" description="Basic and acidic residues" evidence="1">
    <location>
        <begin position="274"/>
        <end position="285"/>
    </location>
</feature>
<feature type="compositionally biased region" description="Polar residues" evidence="1">
    <location>
        <begin position="1"/>
        <end position="26"/>
    </location>
</feature>
<proteinExistence type="predicted"/>
<feature type="compositionally biased region" description="Polar residues" evidence="1">
    <location>
        <begin position="101"/>
        <end position="117"/>
    </location>
</feature>
<feature type="compositionally biased region" description="Low complexity" evidence="1">
    <location>
        <begin position="810"/>
        <end position="819"/>
    </location>
</feature>
<evidence type="ECO:0000259" key="3">
    <source>
        <dbReference type="PROSITE" id="PS50105"/>
    </source>
</evidence>
<sequence length="871" mass="96431">MSLLLSSPADSSYQETRHYQSGQRWTYQEMRQKPAPRDTFFSLRNEAQDLRPVSVATEFVDTDWDEETFSEPEDNSPRVSLQSSGQPSITTLSSFEEAITPRSSQDVNQTQYTSTAKRQVEGPRGPHLFRNSAEQVSADGDITLTLSPITPKTPRDLPDLWYQSELQPPVPDLPSQCNTPFQFSSAELDVAQLVMWTPEMVAQSMLEAGLEPSVAARFIENDINGPILSTLKFEDLRELGISSFGIRIRVWNQIQVLRDSHAASPRAPTPIEEAPSREARSEERRHNRGPSRSSSAHRRTRKKSSASSTSHGSHEANAITPGESVSIIGIEQVIPKPHICSKGIKCSKWRKQVRLIEQFKQMNPGLDITNNNGGTVLIAGDAGNPETARAINPDEPFRPMSDAEPSVVASSDIMGPGNMPGPMQYLKENNLRSVQNRDPQDNVIRFLQFQDHGANEFPPTPPFEQPDAPYSQQPHQGLRRLPRLAIPGTNTSQAVTNSALPRASTMPIRQQQQQQQQQQHRRASYQQMARADARSPELDTPPSAKKPQASPDRYGTPFSEVDVPVTAVPIGPVARDASQSVPPSMNYYYHADIAASRSIPLSTTPAPRAPSRLARTPGMPSVEEHARPQTTSPEDARRTSPQLLSQPQRAPPRGVYPWSPVERTNFEMAIPPLPSMNDGSSGSSTTVNINGVTHQGPMKRRKAKLLRHEWEDGYFTLKGTRLNMHKDKNRVDRTLEYVDIDDYAIACSSLASSSKLSAAFKAMRNSSSTHLRDRSDPVGAFQFQLIPQEKGSNGQGGNTTTSRLRKRESASPATQSSSSIQVEGVNGTGKTHHFAVKSRDDRIDWMRELMLAKALKQKGEGFEVSVNGNMI</sequence>
<dbReference type="OrthoDB" id="422827at2759"/>
<dbReference type="Proteomes" id="UP000749293">
    <property type="component" value="Unassembled WGS sequence"/>
</dbReference>
<dbReference type="GeneID" id="55972380"/>
<dbReference type="PROSITE" id="PS50003">
    <property type="entry name" value="PH_DOMAIN"/>
    <property type="match status" value="1"/>
</dbReference>
<dbReference type="SMART" id="SM00454">
    <property type="entry name" value="SAM"/>
    <property type="match status" value="1"/>
</dbReference>
<feature type="compositionally biased region" description="Polar residues" evidence="1">
    <location>
        <begin position="628"/>
        <end position="648"/>
    </location>
</feature>
<dbReference type="AlphaFoldDB" id="A0A9P5D6F5"/>
<evidence type="ECO:0000313" key="4">
    <source>
        <dbReference type="EMBL" id="KAF4123454.1"/>
    </source>
</evidence>
<evidence type="ECO:0000313" key="5">
    <source>
        <dbReference type="Proteomes" id="UP000749293"/>
    </source>
</evidence>
<dbReference type="EMBL" id="JAANYQ010000006">
    <property type="protein sequence ID" value="KAF4123454.1"/>
    <property type="molecule type" value="Genomic_DNA"/>
</dbReference>
<dbReference type="InterPro" id="IPR013761">
    <property type="entry name" value="SAM/pointed_sf"/>
</dbReference>
<protein>
    <submittedName>
        <fullName evidence="4">SAM protein</fullName>
    </submittedName>
</protein>
<feature type="domain" description="SAM" evidence="3">
    <location>
        <begin position="196"/>
        <end position="260"/>
    </location>
</feature>
<feature type="region of interest" description="Disordered" evidence="1">
    <location>
        <begin position="452"/>
        <end position="476"/>
    </location>
</feature>
<organism evidence="4 5">
    <name type="scientific">Geosmithia morbida</name>
    <dbReference type="NCBI Taxonomy" id="1094350"/>
    <lineage>
        <taxon>Eukaryota</taxon>
        <taxon>Fungi</taxon>
        <taxon>Dikarya</taxon>
        <taxon>Ascomycota</taxon>
        <taxon>Pezizomycotina</taxon>
        <taxon>Sordariomycetes</taxon>
        <taxon>Hypocreomycetidae</taxon>
        <taxon>Hypocreales</taxon>
        <taxon>Bionectriaceae</taxon>
        <taxon>Geosmithia</taxon>
    </lineage>
</organism>
<comment type="caution">
    <text evidence="4">The sequence shown here is derived from an EMBL/GenBank/DDBJ whole genome shotgun (WGS) entry which is preliminary data.</text>
</comment>
<evidence type="ECO:0000256" key="1">
    <source>
        <dbReference type="SAM" id="MobiDB-lite"/>
    </source>
</evidence>
<dbReference type="Gene3D" id="1.10.150.50">
    <property type="entry name" value="Transcription Factor, Ets-1"/>
    <property type="match status" value="1"/>
</dbReference>
<accession>A0A9P5D6F5</accession>